<keyword evidence="2" id="KW-1185">Reference proteome</keyword>
<sequence>MKEDNGRSEEETTIILPAQQIGAAVAPWPSAITSVDDMAHKELDRYGILKLLFEISKTD</sequence>
<proteinExistence type="predicted"/>
<organism evidence="1 2">
    <name type="scientific">Hypothenemus hampei</name>
    <name type="common">Coffee berry borer</name>
    <dbReference type="NCBI Taxonomy" id="57062"/>
    <lineage>
        <taxon>Eukaryota</taxon>
        <taxon>Metazoa</taxon>
        <taxon>Ecdysozoa</taxon>
        <taxon>Arthropoda</taxon>
        <taxon>Hexapoda</taxon>
        <taxon>Insecta</taxon>
        <taxon>Pterygota</taxon>
        <taxon>Neoptera</taxon>
        <taxon>Endopterygota</taxon>
        <taxon>Coleoptera</taxon>
        <taxon>Polyphaga</taxon>
        <taxon>Cucujiformia</taxon>
        <taxon>Curculionidae</taxon>
        <taxon>Scolytinae</taxon>
        <taxon>Hypothenemus</taxon>
    </lineage>
</organism>
<gene>
    <name evidence="1" type="ORF">ABEB36_013912</name>
</gene>
<comment type="caution">
    <text evidence="1">The sequence shown here is derived from an EMBL/GenBank/DDBJ whole genome shotgun (WGS) entry which is preliminary data.</text>
</comment>
<evidence type="ECO:0000313" key="2">
    <source>
        <dbReference type="Proteomes" id="UP001566132"/>
    </source>
</evidence>
<protein>
    <submittedName>
        <fullName evidence="1">Uncharacterized protein</fullName>
    </submittedName>
</protein>
<name>A0ABD1E611_HYPHA</name>
<dbReference type="Proteomes" id="UP001566132">
    <property type="component" value="Unassembled WGS sequence"/>
</dbReference>
<evidence type="ECO:0000313" key="1">
    <source>
        <dbReference type="EMBL" id="KAL1489995.1"/>
    </source>
</evidence>
<dbReference type="EMBL" id="JBDJPC010000011">
    <property type="protein sequence ID" value="KAL1489995.1"/>
    <property type="molecule type" value="Genomic_DNA"/>
</dbReference>
<dbReference type="AlphaFoldDB" id="A0ABD1E611"/>
<reference evidence="1 2" key="1">
    <citation type="submission" date="2024-05" db="EMBL/GenBank/DDBJ databases">
        <title>Genetic variation in Jamaican populations of the coffee berry borer (Hypothenemus hampei).</title>
        <authorList>
            <person name="Errbii M."/>
            <person name="Myrie A."/>
        </authorList>
    </citation>
    <scope>NUCLEOTIDE SEQUENCE [LARGE SCALE GENOMIC DNA]</scope>
    <source>
        <strain evidence="1">JA-Hopewell-2020-01-JO</strain>
        <tissue evidence="1">Whole body</tissue>
    </source>
</reference>
<accession>A0ABD1E611</accession>